<name>A0A6G6APM2_KLEPN</name>
<organism evidence="1">
    <name type="scientific">Klebsiella pneumoniae</name>
    <dbReference type="NCBI Taxonomy" id="573"/>
    <lineage>
        <taxon>Bacteria</taxon>
        <taxon>Pseudomonadati</taxon>
        <taxon>Pseudomonadota</taxon>
        <taxon>Gammaproteobacteria</taxon>
        <taxon>Enterobacterales</taxon>
        <taxon>Enterobacteriaceae</taxon>
        <taxon>Klebsiella/Raoultella group</taxon>
        <taxon>Klebsiella</taxon>
        <taxon>Klebsiella pneumoniae complex</taxon>
    </lineage>
</organism>
<sequence length="56" mass="6526">MSFNSTGFITSILTVFLFKARNNNKKPEMPDLPVCWHSFIVFESIECFKPAPERRC</sequence>
<protein>
    <submittedName>
        <fullName evidence="1">Uncharacterized protein</fullName>
    </submittedName>
</protein>
<proteinExistence type="predicted"/>
<accession>A0A6G6APM2</accession>
<evidence type="ECO:0000313" key="1">
    <source>
        <dbReference type="EMBL" id="QID23718.1"/>
    </source>
</evidence>
<reference evidence="1" key="1">
    <citation type="submission" date="2019-07" db="EMBL/GenBank/DDBJ databases">
        <authorList>
            <person name="Cheng J."/>
        </authorList>
    </citation>
    <scope>NUCLEOTIDE SEQUENCE</scope>
    <source>
        <strain evidence="1">KP-13-14</strain>
        <plasmid evidence="1">pKP-13-14-NDM-9</plasmid>
    </source>
</reference>
<keyword evidence="1" id="KW-0614">Plasmid</keyword>
<dbReference type="AlphaFoldDB" id="A0A6G6APM2"/>
<geneLocation type="plasmid" evidence="1">
    <name>pKP-13-14-NDM-9</name>
</geneLocation>
<dbReference type="EMBL" id="MN175386">
    <property type="protein sequence ID" value="QID23718.1"/>
    <property type="molecule type" value="Genomic_DNA"/>
</dbReference>